<accession>A0A518DXN1</accession>
<evidence type="ECO:0000259" key="3">
    <source>
        <dbReference type="Pfam" id="PF04773"/>
    </source>
</evidence>
<dbReference type="OrthoDB" id="292867at2"/>
<feature type="domain" description="FecR protein" evidence="3">
    <location>
        <begin position="157"/>
        <end position="240"/>
    </location>
</feature>
<keyword evidence="5" id="KW-1185">Reference proteome</keyword>
<dbReference type="Gene3D" id="2.60.120.1440">
    <property type="match status" value="1"/>
</dbReference>
<evidence type="ECO:0000256" key="2">
    <source>
        <dbReference type="SAM" id="Phobius"/>
    </source>
</evidence>
<keyword evidence="2" id="KW-0472">Membrane</keyword>
<reference evidence="4 5" key="1">
    <citation type="submission" date="2019-02" db="EMBL/GenBank/DDBJ databases">
        <title>Deep-cultivation of Planctomycetes and their phenomic and genomic characterization uncovers novel biology.</title>
        <authorList>
            <person name="Wiegand S."/>
            <person name="Jogler M."/>
            <person name="Boedeker C."/>
            <person name="Pinto D."/>
            <person name="Vollmers J."/>
            <person name="Rivas-Marin E."/>
            <person name="Kohn T."/>
            <person name="Peeters S.H."/>
            <person name="Heuer A."/>
            <person name="Rast P."/>
            <person name="Oberbeckmann S."/>
            <person name="Bunk B."/>
            <person name="Jeske O."/>
            <person name="Meyerdierks A."/>
            <person name="Storesund J.E."/>
            <person name="Kallscheuer N."/>
            <person name="Luecker S."/>
            <person name="Lage O.M."/>
            <person name="Pohl T."/>
            <person name="Merkel B.J."/>
            <person name="Hornburger P."/>
            <person name="Mueller R.-W."/>
            <person name="Bruemmer F."/>
            <person name="Labrenz M."/>
            <person name="Spormann A.M."/>
            <person name="Op den Camp H."/>
            <person name="Overmann J."/>
            <person name="Amann R."/>
            <person name="Jetten M.S.M."/>
            <person name="Mascher T."/>
            <person name="Medema M.H."/>
            <person name="Devos D.P."/>
            <person name="Kaster A.-K."/>
            <person name="Ovreas L."/>
            <person name="Rohde M."/>
            <person name="Galperin M.Y."/>
            <person name="Jogler C."/>
        </authorList>
    </citation>
    <scope>NUCLEOTIDE SEQUENCE [LARGE SCALE GENOMIC DNA]</scope>
    <source>
        <strain evidence="4 5">Pla85_3_4</strain>
    </source>
</reference>
<dbReference type="GO" id="GO:0016989">
    <property type="term" value="F:sigma factor antagonist activity"/>
    <property type="evidence" value="ECO:0007669"/>
    <property type="project" value="TreeGrafter"/>
</dbReference>
<keyword evidence="2" id="KW-0812">Transmembrane</keyword>
<feature type="region of interest" description="Disordered" evidence="1">
    <location>
        <begin position="67"/>
        <end position="86"/>
    </location>
</feature>
<dbReference type="PANTHER" id="PTHR30273:SF2">
    <property type="entry name" value="PROTEIN FECR"/>
    <property type="match status" value="1"/>
</dbReference>
<evidence type="ECO:0000313" key="5">
    <source>
        <dbReference type="Proteomes" id="UP000317648"/>
    </source>
</evidence>
<dbReference type="Proteomes" id="UP000317648">
    <property type="component" value="Chromosome"/>
</dbReference>
<gene>
    <name evidence="4" type="ORF">Pla8534_44110</name>
</gene>
<keyword evidence="2" id="KW-1133">Transmembrane helix</keyword>
<dbReference type="InterPro" id="IPR012373">
    <property type="entry name" value="Ferrdict_sens_TM"/>
</dbReference>
<organism evidence="4 5">
    <name type="scientific">Lignipirellula cremea</name>
    <dbReference type="NCBI Taxonomy" id="2528010"/>
    <lineage>
        <taxon>Bacteria</taxon>
        <taxon>Pseudomonadati</taxon>
        <taxon>Planctomycetota</taxon>
        <taxon>Planctomycetia</taxon>
        <taxon>Pirellulales</taxon>
        <taxon>Pirellulaceae</taxon>
        <taxon>Lignipirellula</taxon>
    </lineage>
</organism>
<dbReference type="AlphaFoldDB" id="A0A518DXN1"/>
<dbReference type="RefSeq" id="WP_145055210.1">
    <property type="nucleotide sequence ID" value="NZ_CP036433.1"/>
</dbReference>
<proteinExistence type="predicted"/>
<dbReference type="EMBL" id="CP036433">
    <property type="protein sequence ID" value="QDU96590.1"/>
    <property type="molecule type" value="Genomic_DNA"/>
</dbReference>
<evidence type="ECO:0000256" key="1">
    <source>
        <dbReference type="SAM" id="MobiDB-lite"/>
    </source>
</evidence>
<protein>
    <submittedName>
        <fullName evidence="4">FecR protein</fullName>
    </submittedName>
</protein>
<evidence type="ECO:0000313" key="4">
    <source>
        <dbReference type="EMBL" id="QDU96590.1"/>
    </source>
</evidence>
<sequence>MNPLHSDLEALFNRVADGIASEVDEQQLGELLRSSPEARFAYRQFMALHSALHWDYVAAAAPESSGMTVTPARRASEGRETTGNGGLPSLARRVGVALAGALTLTLLIAWGWFAVTQTGSKPEAVALLHSADGVRWQAKPLAAGDELRAGQVVRIKEGVAELRFACGATVVLQGPASLQLDSARQVSLPDGAISAVVPPEAVGFTVVTPGLKVVDLGTRFGLKAKAGRGAELHVFQGRVQASLVDVEGKSIQTVTVNESEAVIAEPAAAALSTTAAELDAFAFDASLQRDVGGLIAPAINGGSSWEGWTLQGVSNQLGIYGSGSTTDVYKVYTTVFRFDNHTVSGSAVGSDGFAPGKFSGGAFANGNTILGIGVERVSGSPIAVPTVKFDLDNDSYKAASTAGGEDGQTDISQAHAGDFNTQFHYSKSWTPETLAVFDGHGNVDQLTGNRVGYDYAFRSFAVFNAESNQTTAYQLFFDLDAMQALYGPGNPGVGIGRFGSELTFAINGLGSNHAVVQNLSIVPTKASGR</sequence>
<dbReference type="KEGG" id="lcre:Pla8534_44110"/>
<feature type="transmembrane region" description="Helical" evidence="2">
    <location>
        <begin position="94"/>
        <end position="113"/>
    </location>
</feature>
<name>A0A518DXN1_9BACT</name>
<dbReference type="InterPro" id="IPR006860">
    <property type="entry name" value="FecR"/>
</dbReference>
<dbReference type="Pfam" id="PF04773">
    <property type="entry name" value="FecR"/>
    <property type="match status" value="1"/>
</dbReference>
<dbReference type="PANTHER" id="PTHR30273">
    <property type="entry name" value="PERIPLASMIC SIGNAL SENSOR AND SIGMA FACTOR ACTIVATOR FECR-RELATED"/>
    <property type="match status" value="1"/>
</dbReference>